<comment type="cofactor">
    <cofactor evidence="1 5">
        <name>FAD</name>
        <dbReference type="ChEBI" id="CHEBI:57692"/>
    </cofactor>
</comment>
<dbReference type="Pfam" id="PF00732">
    <property type="entry name" value="GMC_oxred_N"/>
    <property type="match status" value="1"/>
</dbReference>
<comment type="similarity">
    <text evidence="2">Belongs to the GMC oxidoreductase family.</text>
</comment>
<dbReference type="InterPro" id="IPR000172">
    <property type="entry name" value="GMC_OxRdtase_N"/>
</dbReference>
<evidence type="ECO:0000256" key="4">
    <source>
        <dbReference type="ARBA" id="ARBA00022827"/>
    </source>
</evidence>
<dbReference type="PIRSF" id="PIRSF000137">
    <property type="entry name" value="Alcohol_oxidase"/>
    <property type="match status" value="1"/>
</dbReference>
<dbReference type="AlphaFoldDB" id="G3MP59"/>
<dbReference type="InterPro" id="IPR036188">
    <property type="entry name" value="FAD/NAD-bd_sf"/>
</dbReference>
<feature type="signal peptide" evidence="6">
    <location>
        <begin position="1"/>
        <end position="20"/>
    </location>
</feature>
<evidence type="ECO:0000256" key="6">
    <source>
        <dbReference type="SAM" id="SignalP"/>
    </source>
</evidence>
<evidence type="ECO:0000256" key="5">
    <source>
        <dbReference type="PIRSR" id="PIRSR000137-2"/>
    </source>
</evidence>
<dbReference type="Gene3D" id="3.30.560.10">
    <property type="entry name" value="Glucose Oxidase, domain 3"/>
    <property type="match status" value="1"/>
</dbReference>
<dbReference type="InterPro" id="IPR012132">
    <property type="entry name" value="GMC_OxRdtase"/>
</dbReference>
<protein>
    <recommendedName>
        <fullName evidence="7">Glucose-methanol-choline oxidoreductase N-terminal domain-containing protein</fullName>
    </recommendedName>
</protein>
<keyword evidence="6" id="KW-0732">Signal</keyword>
<feature type="binding site" evidence="5">
    <location>
        <position position="120"/>
    </location>
    <ligand>
        <name>FAD</name>
        <dbReference type="ChEBI" id="CHEBI:57692"/>
    </ligand>
</feature>
<dbReference type="PANTHER" id="PTHR11552">
    <property type="entry name" value="GLUCOSE-METHANOL-CHOLINE GMC OXIDOREDUCTASE"/>
    <property type="match status" value="1"/>
</dbReference>
<accession>G3MP59</accession>
<organism evidence="8">
    <name type="scientific">Amblyomma maculatum</name>
    <name type="common">Gulf Coast tick</name>
    <dbReference type="NCBI Taxonomy" id="34609"/>
    <lineage>
        <taxon>Eukaryota</taxon>
        <taxon>Metazoa</taxon>
        <taxon>Ecdysozoa</taxon>
        <taxon>Arthropoda</taxon>
        <taxon>Chelicerata</taxon>
        <taxon>Arachnida</taxon>
        <taxon>Acari</taxon>
        <taxon>Parasitiformes</taxon>
        <taxon>Ixodida</taxon>
        <taxon>Ixodoidea</taxon>
        <taxon>Ixodidae</taxon>
        <taxon>Amblyomminae</taxon>
        <taxon>Amblyomma</taxon>
    </lineage>
</organism>
<name>G3MP59_AMBMU</name>
<dbReference type="PANTHER" id="PTHR11552:SF147">
    <property type="entry name" value="CHOLINE DEHYDROGENASE, MITOCHONDRIAL"/>
    <property type="match status" value="1"/>
</dbReference>
<dbReference type="SUPFAM" id="SSF51905">
    <property type="entry name" value="FAD/NAD(P)-binding domain"/>
    <property type="match status" value="1"/>
</dbReference>
<evidence type="ECO:0000259" key="7">
    <source>
        <dbReference type="PROSITE" id="PS00624"/>
    </source>
</evidence>
<dbReference type="PROSITE" id="PS00624">
    <property type="entry name" value="GMC_OXRED_2"/>
    <property type="match status" value="1"/>
</dbReference>
<dbReference type="EMBL" id="JO843660">
    <property type="protein sequence ID" value="AEO35277.1"/>
    <property type="molecule type" value="mRNA"/>
</dbReference>
<dbReference type="Pfam" id="PF05199">
    <property type="entry name" value="GMC_oxred_C"/>
    <property type="match status" value="1"/>
</dbReference>
<proteinExistence type="evidence at transcript level"/>
<dbReference type="InterPro" id="IPR007867">
    <property type="entry name" value="GMC_OxRtase_C"/>
</dbReference>
<dbReference type="Gene3D" id="3.50.50.60">
    <property type="entry name" value="FAD/NAD(P)-binding domain"/>
    <property type="match status" value="1"/>
</dbReference>
<keyword evidence="4 5" id="KW-0274">FAD</keyword>
<keyword evidence="3" id="KW-0285">Flavoprotein</keyword>
<feature type="binding site" evidence="5">
    <location>
        <position position="258"/>
    </location>
    <ligand>
        <name>FAD</name>
        <dbReference type="ChEBI" id="CHEBI:57692"/>
    </ligand>
</feature>
<feature type="chain" id="PRO_5003447172" description="Glucose-methanol-choline oxidoreductase N-terminal domain-containing protein" evidence="6">
    <location>
        <begin position="21"/>
        <end position="598"/>
    </location>
</feature>
<dbReference type="GO" id="GO:0016614">
    <property type="term" value="F:oxidoreductase activity, acting on CH-OH group of donors"/>
    <property type="evidence" value="ECO:0007669"/>
    <property type="project" value="InterPro"/>
</dbReference>
<sequence length="598" mass="66426">MSLLVSTIIAIASCLSGCHTSPAPEGSTQQLLDCYDYIIVGAGSAGSVLANRLSKDAKYTVLLLEAGDDMTSLLYIPFMAPFAANESNSWGYQTDPQTAALWDFPGHMAAVTQGKVMGGTSSLNSMNFVRGSQHDFNNWAKQYKAHGWSYHDVLKYFKSIENFMITEFSEQEVTKYHGKHGETPVTYPTFYTPVCTAFLEACKESKYEHVDYNGEKHTGYSRVQANILNGMRMGASTCFLNEGVLTRTNLHVSKRSTVTQILFDGKEATGVKFKKDGTETTVKIRREVIVSAGAVGSPKLLMLSGIGLQTHLQQHQINVVENLPVGQGLQDHVVFLGLVVTTQEDLIGLRKMNESIQQYQHNRTGLLTIPGGFEAVLFTHSGVHQTEVDYPDVELELAAVFPNKDIEHSPYVPKDVYERYYKPMIEKNGFMNAVVMVQPESRGAVYLKSKDPDDKPHINPNMLSMGTNDLFRIVNGTMKVKKLFETEAMKKIKAEVWKTKYPRCTQFDIWSDQYVSCMVQHTAFPGQHVCCTCAMGDHDKAVVDESLKVKGISRLRVADSSVMPQIVTGNTNAAVMMIAEKAAYMILQDAEKIQPRAV</sequence>
<evidence type="ECO:0000256" key="1">
    <source>
        <dbReference type="ARBA" id="ARBA00001974"/>
    </source>
</evidence>
<dbReference type="SUPFAM" id="SSF54373">
    <property type="entry name" value="FAD-linked reductases, C-terminal domain"/>
    <property type="match status" value="1"/>
</dbReference>
<evidence type="ECO:0000256" key="2">
    <source>
        <dbReference type="ARBA" id="ARBA00010790"/>
    </source>
</evidence>
<feature type="binding site" evidence="5">
    <location>
        <position position="116"/>
    </location>
    <ligand>
        <name>FAD</name>
        <dbReference type="ChEBI" id="CHEBI:57692"/>
    </ligand>
</feature>
<evidence type="ECO:0000256" key="3">
    <source>
        <dbReference type="ARBA" id="ARBA00022630"/>
    </source>
</evidence>
<reference evidence="8" key="1">
    <citation type="journal article" date="2011" name="PLoS ONE">
        <title>A deep insight into the sialotranscriptome of the gulf coast tick, Amblyomma maculatum.</title>
        <authorList>
            <person name="Karim S."/>
            <person name="Singh P."/>
            <person name="Ribeiro J.M."/>
        </authorList>
    </citation>
    <scope>NUCLEOTIDE SEQUENCE</scope>
    <source>
        <tissue evidence="8">Salivary gland</tissue>
    </source>
</reference>
<dbReference type="GO" id="GO:0050660">
    <property type="term" value="F:flavin adenine dinucleotide binding"/>
    <property type="evidence" value="ECO:0007669"/>
    <property type="project" value="InterPro"/>
</dbReference>
<feature type="domain" description="Glucose-methanol-choline oxidoreductase N-terminal" evidence="7">
    <location>
        <begin position="293"/>
        <end position="307"/>
    </location>
</feature>
<evidence type="ECO:0000313" key="8">
    <source>
        <dbReference type="EMBL" id="AEO35277.1"/>
    </source>
</evidence>